<sequence>MLERCPFNPPPHSPLFTMPWRENLESGQDLCNTDRQGAGHQVTNTSQTGLDIYFGQRPLHLSLCVFFGVGFQDVSHREATTADNIHNWPLFARFFVIDMRNLSLLCPSMSSPSPHSHSSDGSGFAPWPRGCGFETQPSTVRAPTGWVGVSIM</sequence>
<organism evidence="1 2">
    <name type="scientific">Elysia marginata</name>
    <dbReference type="NCBI Taxonomy" id="1093978"/>
    <lineage>
        <taxon>Eukaryota</taxon>
        <taxon>Metazoa</taxon>
        <taxon>Spiralia</taxon>
        <taxon>Lophotrochozoa</taxon>
        <taxon>Mollusca</taxon>
        <taxon>Gastropoda</taxon>
        <taxon>Heterobranchia</taxon>
        <taxon>Euthyneura</taxon>
        <taxon>Panpulmonata</taxon>
        <taxon>Sacoglossa</taxon>
        <taxon>Placobranchoidea</taxon>
        <taxon>Plakobranchidae</taxon>
        <taxon>Elysia</taxon>
    </lineage>
</organism>
<dbReference type="EMBL" id="BMAT01005453">
    <property type="protein sequence ID" value="GFR93298.1"/>
    <property type="molecule type" value="Genomic_DNA"/>
</dbReference>
<dbReference type="Proteomes" id="UP000762676">
    <property type="component" value="Unassembled WGS sequence"/>
</dbReference>
<dbReference type="AlphaFoldDB" id="A0AAV4H5W5"/>
<evidence type="ECO:0000313" key="1">
    <source>
        <dbReference type="EMBL" id="GFR93298.1"/>
    </source>
</evidence>
<evidence type="ECO:0000313" key="2">
    <source>
        <dbReference type="Proteomes" id="UP000762676"/>
    </source>
</evidence>
<comment type="caution">
    <text evidence="1">The sequence shown here is derived from an EMBL/GenBank/DDBJ whole genome shotgun (WGS) entry which is preliminary data.</text>
</comment>
<name>A0AAV4H5W5_9GAST</name>
<proteinExistence type="predicted"/>
<keyword evidence="2" id="KW-1185">Reference proteome</keyword>
<gene>
    <name evidence="1" type="ORF">ElyMa_002639200</name>
</gene>
<protein>
    <submittedName>
        <fullName evidence="1">Uncharacterized protein</fullName>
    </submittedName>
</protein>
<reference evidence="1 2" key="1">
    <citation type="journal article" date="2021" name="Elife">
        <title>Chloroplast acquisition without the gene transfer in kleptoplastic sea slugs, Plakobranchus ocellatus.</title>
        <authorList>
            <person name="Maeda T."/>
            <person name="Takahashi S."/>
            <person name="Yoshida T."/>
            <person name="Shimamura S."/>
            <person name="Takaki Y."/>
            <person name="Nagai Y."/>
            <person name="Toyoda A."/>
            <person name="Suzuki Y."/>
            <person name="Arimoto A."/>
            <person name="Ishii H."/>
            <person name="Satoh N."/>
            <person name="Nishiyama T."/>
            <person name="Hasebe M."/>
            <person name="Maruyama T."/>
            <person name="Minagawa J."/>
            <person name="Obokata J."/>
            <person name="Shigenobu S."/>
        </authorList>
    </citation>
    <scope>NUCLEOTIDE SEQUENCE [LARGE SCALE GENOMIC DNA]</scope>
</reference>
<accession>A0AAV4H5W5</accession>